<evidence type="ECO:0000256" key="1">
    <source>
        <dbReference type="ARBA" id="ARBA00006153"/>
    </source>
</evidence>
<name>A0A069PIA7_9BURK</name>
<feature type="binding site" evidence="3">
    <location>
        <position position="390"/>
    </location>
    <ligand>
        <name>Zn(2+)</name>
        <dbReference type="ChEBI" id="CHEBI:29105"/>
        <label>2</label>
    </ligand>
</feature>
<dbReference type="SUPFAM" id="SSF55031">
    <property type="entry name" value="Bacterial exopeptidase dimerisation domain"/>
    <property type="match status" value="1"/>
</dbReference>
<dbReference type="STRING" id="60547.GCA_000751215_03861"/>
<proteinExistence type="inferred from homology"/>
<gene>
    <name evidence="5" type="ORF">BG61_25685</name>
</gene>
<evidence type="ECO:0000259" key="4">
    <source>
        <dbReference type="Pfam" id="PF07687"/>
    </source>
</evidence>
<dbReference type="RefSeq" id="WP_035934397.1">
    <property type="nucleotide sequence ID" value="NZ_CADFFX010000010.1"/>
</dbReference>
<organism evidence="5 6">
    <name type="scientific">Caballeronia glathei</name>
    <dbReference type="NCBI Taxonomy" id="60547"/>
    <lineage>
        <taxon>Bacteria</taxon>
        <taxon>Pseudomonadati</taxon>
        <taxon>Pseudomonadota</taxon>
        <taxon>Betaproteobacteria</taxon>
        <taxon>Burkholderiales</taxon>
        <taxon>Burkholderiaceae</taxon>
        <taxon>Caballeronia</taxon>
    </lineage>
</organism>
<feature type="binding site" evidence="3">
    <location>
        <position position="139"/>
    </location>
    <ligand>
        <name>Zn(2+)</name>
        <dbReference type="ChEBI" id="CHEBI:29105"/>
        <label>2</label>
    </ligand>
</feature>
<dbReference type="InterPro" id="IPR011650">
    <property type="entry name" value="Peptidase_M20_dimer"/>
</dbReference>
<dbReference type="InterPro" id="IPR036264">
    <property type="entry name" value="Bact_exopeptidase_dim_dom"/>
</dbReference>
<dbReference type="PANTHER" id="PTHR32494:SF5">
    <property type="entry name" value="ALLANTOATE AMIDOHYDROLASE"/>
    <property type="match status" value="1"/>
</dbReference>
<keyword evidence="3" id="KW-0479">Metal-binding</keyword>
<dbReference type="PIRSF" id="PIRSF001235">
    <property type="entry name" value="Amidase_carbamoylase"/>
    <property type="match status" value="1"/>
</dbReference>
<dbReference type="Pfam" id="PF01546">
    <property type="entry name" value="Peptidase_M20"/>
    <property type="match status" value="1"/>
</dbReference>
<keyword evidence="2" id="KW-0378">Hydrolase</keyword>
<keyword evidence="6" id="KW-1185">Reference proteome</keyword>
<feature type="domain" description="Peptidase M20 dimerisation" evidence="4">
    <location>
        <begin position="222"/>
        <end position="323"/>
    </location>
</feature>
<feature type="binding site" evidence="3">
    <location>
        <position position="104"/>
    </location>
    <ligand>
        <name>Zn(2+)</name>
        <dbReference type="ChEBI" id="CHEBI:29105"/>
        <label>2</label>
    </ligand>
</feature>
<dbReference type="Proteomes" id="UP000027466">
    <property type="component" value="Unassembled WGS sequence"/>
</dbReference>
<dbReference type="Gene3D" id="3.40.630.10">
    <property type="entry name" value="Zn peptidases"/>
    <property type="match status" value="1"/>
</dbReference>
<dbReference type="NCBIfam" id="TIGR01879">
    <property type="entry name" value="hydantase"/>
    <property type="match status" value="1"/>
</dbReference>
<comment type="similarity">
    <text evidence="1">Belongs to the peptidase M20 family.</text>
</comment>
<dbReference type="SUPFAM" id="SSF53187">
    <property type="entry name" value="Zn-dependent exopeptidases"/>
    <property type="match status" value="1"/>
</dbReference>
<dbReference type="PANTHER" id="PTHR32494">
    <property type="entry name" value="ALLANTOATE DEIMINASE-RELATED"/>
    <property type="match status" value="1"/>
</dbReference>
<dbReference type="GO" id="GO:0046872">
    <property type="term" value="F:metal ion binding"/>
    <property type="evidence" value="ECO:0007669"/>
    <property type="project" value="UniProtKB-KW"/>
</dbReference>
<feature type="binding site" evidence="3">
    <location>
        <position position="203"/>
    </location>
    <ligand>
        <name>Zn(2+)</name>
        <dbReference type="ChEBI" id="CHEBI:29105"/>
        <label>1</label>
    </ligand>
</feature>
<dbReference type="CDD" id="cd03884">
    <property type="entry name" value="M20_bAS"/>
    <property type="match status" value="1"/>
</dbReference>
<comment type="cofactor">
    <cofactor evidence="3">
        <name>Zn(2+)</name>
        <dbReference type="ChEBI" id="CHEBI:29105"/>
    </cofactor>
    <text evidence="3">Binds 2 Zn(2+) ions per subunit.</text>
</comment>
<accession>A0A069PIA7</accession>
<evidence type="ECO:0000256" key="2">
    <source>
        <dbReference type="ARBA" id="ARBA00022801"/>
    </source>
</evidence>
<dbReference type="EMBL" id="JFHC01000040">
    <property type="protein sequence ID" value="KDR40468.1"/>
    <property type="molecule type" value="Genomic_DNA"/>
</dbReference>
<dbReference type="Pfam" id="PF07687">
    <property type="entry name" value="M20_dimer"/>
    <property type="match status" value="1"/>
</dbReference>
<sequence>MTPHRTDEAARLASGHVSPARLLASIEALAAFGTRPDHGVDRPALSATDFKARRHLIERAYALGCTVTTDACANLFMRRAGTEDLAPVMTGSHIDTQPTGGRLDGCYGVLAGIECIAALNDAGVSTRRPLEVVAWTNEEGTRFQPGAMGSSAFVDPALLERYGRAADTSGTTLADALDAHRRTFPGLAMRAEQDRAHAFIELHIEQGPQLELANVPLGVVSGIQGVRWYALTCKGVAAHAGTTPMHARHDAMTLAIALGTEIETFATALGREHTRVTFGRWSVTPNSINTIASEVTFTVDFRHPDADVLAAFDHRLAQCAARHRVATESLFSHEPVRFDDALIAHLGDACAAQGGRMLTLTSGAFHDAIYLAKHCPTAMLFVPSRGGISHNPNEATDDDHLVLGTRALAHALAALCNES</sequence>
<reference evidence="5 6" key="1">
    <citation type="submission" date="2014-03" db="EMBL/GenBank/DDBJ databases">
        <title>Draft Genome Sequences of Four Burkholderia Strains.</title>
        <authorList>
            <person name="Liu X.Y."/>
            <person name="Li C.X."/>
            <person name="Xu J.H."/>
        </authorList>
    </citation>
    <scope>NUCLEOTIDE SEQUENCE [LARGE SCALE GENOMIC DNA]</scope>
    <source>
        <strain evidence="5 6">DSM 50014</strain>
    </source>
</reference>
<evidence type="ECO:0000313" key="6">
    <source>
        <dbReference type="Proteomes" id="UP000027466"/>
    </source>
</evidence>
<dbReference type="Gene3D" id="3.30.70.360">
    <property type="match status" value="1"/>
</dbReference>
<keyword evidence="3" id="KW-0862">Zinc</keyword>
<dbReference type="AlphaFoldDB" id="A0A069PIA7"/>
<protein>
    <submittedName>
        <fullName evidence="5">Peptidase M20</fullName>
    </submittedName>
</protein>
<feature type="binding site" evidence="3">
    <location>
        <position position="93"/>
    </location>
    <ligand>
        <name>Zn(2+)</name>
        <dbReference type="ChEBI" id="CHEBI:29105"/>
        <label>1</label>
    </ligand>
</feature>
<evidence type="ECO:0000256" key="3">
    <source>
        <dbReference type="PIRSR" id="PIRSR001235-1"/>
    </source>
</evidence>
<dbReference type="GO" id="GO:0016813">
    <property type="term" value="F:hydrolase activity, acting on carbon-nitrogen (but not peptide) bonds, in linear amidines"/>
    <property type="evidence" value="ECO:0007669"/>
    <property type="project" value="InterPro"/>
</dbReference>
<evidence type="ECO:0000313" key="5">
    <source>
        <dbReference type="EMBL" id="KDR40468.1"/>
    </source>
</evidence>
<feature type="binding site" evidence="3">
    <location>
        <position position="104"/>
    </location>
    <ligand>
        <name>Zn(2+)</name>
        <dbReference type="ChEBI" id="CHEBI:29105"/>
        <label>1</label>
    </ligand>
</feature>
<dbReference type="InterPro" id="IPR010158">
    <property type="entry name" value="Amidase_Cbmase"/>
</dbReference>
<dbReference type="InterPro" id="IPR002933">
    <property type="entry name" value="Peptidase_M20"/>
</dbReference>
<comment type="caution">
    <text evidence="5">The sequence shown here is derived from an EMBL/GenBank/DDBJ whole genome shotgun (WGS) entry which is preliminary data.</text>
</comment>